<accession>A0A0C2JWC6</accession>
<keyword evidence="2 6" id="KW-0378">Hydrolase</keyword>
<dbReference type="Pfam" id="PF13959">
    <property type="entry name" value="CTE_SPB4"/>
    <property type="match status" value="1"/>
</dbReference>
<dbReference type="AlphaFoldDB" id="A0A0C2JWC6"/>
<dbReference type="EC" id="3.6.4.13" evidence="6"/>
<evidence type="ECO:0000259" key="8">
    <source>
        <dbReference type="PROSITE" id="PS51192"/>
    </source>
</evidence>
<evidence type="ECO:0000256" key="3">
    <source>
        <dbReference type="ARBA" id="ARBA00022806"/>
    </source>
</evidence>
<dbReference type="GO" id="GO:0003724">
    <property type="term" value="F:RNA helicase activity"/>
    <property type="evidence" value="ECO:0007669"/>
    <property type="project" value="UniProtKB-EC"/>
</dbReference>
<comment type="catalytic activity">
    <reaction evidence="6">
        <text>ATP + H2O = ADP + phosphate + H(+)</text>
        <dbReference type="Rhea" id="RHEA:13065"/>
        <dbReference type="ChEBI" id="CHEBI:15377"/>
        <dbReference type="ChEBI" id="CHEBI:15378"/>
        <dbReference type="ChEBI" id="CHEBI:30616"/>
        <dbReference type="ChEBI" id="CHEBI:43474"/>
        <dbReference type="ChEBI" id="CHEBI:456216"/>
        <dbReference type="EC" id="3.6.4.13"/>
    </reaction>
</comment>
<evidence type="ECO:0000313" key="10">
    <source>
        <dbReference type="EMBL" id="KII73748.1"/>
    </source>
</evidence>
<dbReference type="Pfam" id="PF00271">
    <property type="entry name" value="Helicase_C"/>
    <property type="match status" value="1"/>
</dbReference>
<evidence type="ECO:0000256" key="1">
    <source>
        <dbReference type="ARBA" id="ARBA00022741"/>
    </source>
</evidence>
<comment type="similarity">
    <text evidence="6">Belongs to the DEAD box helicase family.</text>
</comment>
<comment type="function">
    <text evidence="6">RNA helicase.</text>
</comment>
<keyword evidence="1 6" id="KW-0547">Nucleotide-binding</keyword>
<dbReference type="CDD" id="cd18787">
    <property type="entry name" value="SF2_C_DEAD"/>
    <property type="match status" value="1"/>
</dbReference>
<gene>
    <name evidence="10" type="ORF">RF11_09653</name>
</gene>
<dbReference type="GO" id="GO:0005524">
    <property type="term" value="F:ATP binding"/>
    <property type="evidence" value="ECO:0007669"/>
    <property type="project" value="UniProtKB-UniRule"/>
</dbReference>
<dbReference type="Proteomes" id="UP000031668">
    <property type="component" value="Unassembled WGS sequence"/>
</dbReference>
<evidence type="ECO:0000313" key="11">
    <source>
        <dbReference type="Proteomes" id="UP000031668"/>
    </source>
</evidence>
<evidence type="ECO:0000256" key="7">
    <source>
        <dbReference type="SAM" id="MobiDB-lite"/>
    </source>
</evidence>
<dbReference type="SMART" id="SM00487">
    <property type="entry name" value="DEXDc"/>
    <property type="match status" value="1"/>
</dbReference>
<dbReference type="EMBL" id="JWZT01000690">
    <property type="protein sequence ID" value="KII73748.1"/>
    <property type="molecule type" value="Genomic_DNA"/>
</dbReference>
<dbReference type="InterPro" id="IPR025313">
    <property type="entry name" value="SPB4-like_CTE"/>
</dbReference>
<protein>
    <recommendedName>
        <fullName evidence="6">ATP-dependent RNA helicase</fullName>
        <ecNumber evidence="6">3.6.4.13</ecNumber>
    </recommendedName>
</protein>
<evidence type="ECO:0000256" key="4">
    <source>
        <dbReference type="ARBA" id="ARBA00022840"/>
    </source>
</evidence>
<dbReference type="InterPro" id="IPR001650">
    <property type="entry name" value="Helicase_C-like"/>
</dbReference>
<evidence type="ECO:0000259" key="9">
    <source>
        <dbReference type="PROSITE" id="PS51194"/>
    </source>
</evidence>
<dbReference type="OrthoDB" id="422663at2759"/>
<dbReference type="PANTHER" id="PTHR24031">
    <property type="entry name" value="RNA HELICASE"/>
    <property type="match status" value="1"/>
</dbReference>
<dbReference type="Gene3D" id="3.40.50.300">
    <property type="entry name" value="P-loop containing nucleotide triphosphate hydrolases"/>
    <property type="match status" value="2"/>
</dbReference>
<evidence type="ECO:0000256" key="2">
    <source>
        <dbReference type="ARBA" id="ARBA00022801"/>
    </source>
</evidence>
<dbReference type="GO" id="GO:0003723">
    <property type="term" value="F:RNA binding"/>
    <property type="evidence" value="ECO:0007669"/>
    <property type="project" value="UniProtKB-UniRule"/>
</dbReference>
<comment type="caution">
    <text evidence="10">The sequence shown here is derived from an EMBL/GenBank/DDBJ whole genome shotgun (WGS) entry which is preliminary data.</text>
</comment>
<keyword evidence="5 6" id="KW-0694">RNA-binding</keyword>
<feature type="region of interest" description="Disordered" evidence="7">
    <location>
        <begin position="1"/>
        <end position="27"/>
    </location>
</feature>
<keyword evidence="4 6" id="KW-0067">ATP-binding</keyword>
<comment type="domain">
    <text evidence="6">The Q motif is unique to and characteristic of the DEAD box family of RNA helicases and controls ATP binding and hydrolysis.</text>
</comment>
<dbReference type="InterPro" id="IPR011545">
    <property type="entry name" value="DEAD/DEAH_box_helicase_dom"/>
</dbReference>
<dbReference type="SMART" id="SM01178">
    <property type="entry name" value="DUF4217"/>
    <property type="match status" value="1"/>
</dbReference>
<proteinExistence type="inferred from homology"/>
<organism evidence="10 11">
    <name type="scientific">Thelohanellus kitauei</name>
    <name type="common">Myxosporean</name>
    <dbReference type="NCBI Taxonomy" id="669202"/>
    <lineage>
        <taxon>Eukaryota</taxon>
        <taxon>Metazoa</taxon>
        <taxon>Cnidaria</taxon>
        <taxon>Myxozoa</taxon>
        <taxon>Myxosporea</taxon>
        <taxon>Bivalvulida</taxon>
        <taxon>Platysporina</taxon>
        <taxon>Myxobolidae</taxon>
        <taxon>Thelohanellus</taxon>
    </lineage>
</organism>
<evidence type="ECO:0000256" key="5">
    <source>
        <dbReference type="ARBA" id="ARBA00022884"/>
    </source>
</evidence>
<dbReference type="OMA" id="IHEQICE"/>
<dbReference type="SUPFAM" id="SSF52540">
    <property type="entry name" value="P-loop containing nucleoside triphosphate hydrolases"/>
    <property type="match status" value="1"/>
</dbReference>
<name>A0A0C2JWC6_THEKT</name>
<dbReference type="Pfam" id="PF00270">
    <property type="entry name" value="DEAD"/>
    <property type="match status" value="1"/>
</dbReference>
<dbReference type="PROSITE" id="PS51194">
    <property type="entry name" value="HELICASE_CTER"/>
    <property type="match status" value="1"/>
</dbReference>
<keyword evidence="3 6" id="KW-0347">Helicase</keyword>
<dbReference type="GO" id="GO:0016787">
    <property type="term" value="F:hydrolase activity"/>
    <property type="evidence" value="ECO:0007669"/>
    <property type="project" value="UniProtKB-KW"/>
</dbReference>
<feature type="compositionally biased region" description="Basic and acidic residues" evidence="7">
    <location>
        <begin position="8"/>
        <end position="27"/>
    </location>
</feature>
<feature type="domain" description="Helicase ATP-binding" evidence="8">
    <location>
        <begin position="101"/>
        <end position="287"/>
    </location>
</feature>
<evidence type="ECO:0000256" key="6">
    <source>
        <dbReference type="RuleBase" id="RU365068"/>
    </source>
</evidence>
<sequence length="634" mass="71407">MLINCHSDPPKKESTSKPKPIDRFPLNDDRRTRSLKYFGSDPSTGLVTEMLSADKNIAAKNVSMMKSVKLDQFDQISERMKNSLTKVLELDFLSWIQENSIPPIKSGRHTLIKSPSGTGKTLSYAIPIVDILYQGPQQITRSDGIHVLIIVPTKELAKQTCTVFSQVLKNFNWIQIGAVYGEDKRKSEKSRLRKGINILVCTPGRIHDHLLNTYSLKLNNLKILVIDEADMLLDLGYENKIHQIISELRQRCEILDFKKVQTILLSATLDQRVSKLSFGLLANPVFVDASPSEKVALAHELLSCNSQLSQTVVVVPTKWRFVALIWFLHKILSQDKISKVILFVANIYSVKFFTSALREMFDCYHKFFNKLKVEFFELHGSMEIKERMKIFSGFSQTVTGLLVTTDVAARGLDFKNVSWVVQYDPARCPVDYVHRVGRTARAGKEGSSALFLSPHEVGYLEILIESGMKVEQQYDLPQLSSGWLKQKFGQDSKLKKHAIEDEGSSVHNTLKTLVEGSPDLMHLASKCFTACVKSYASYPKNLKKFFNPRVLHIGHLANSLGLEQAPKNISRTLKDGAAAQILDRKRKMSSRNAPISMNIGKKIVNKVKATPRAISTSEYTSKLMNGPTTKKSKF</sequence>
<feature type="domain" description="Helicase C-terminal" evidence="9">
    <location>
        <begin position="323"/>
        <end position="484"/>
    </location>
</feature>
<dbReference type="InterPro" id="IPR027417">
    <property type="entry name" value="P-loop_NTPase"/>
</dbReference>
<dbReference type="InterPro" id="IPR014001">
    <property type="entry name" value="Helicase_ATP-bd"/>
</dbReference>
<keyword evidence="11" id="KW-1185">Reference proteome</keyword>
<dbReference type="PROSITE" id="PS51192">
    <property type="entry name" value="HELICASE_ATP_BIND_1"/>
    <property type="match status" value="1"/>
</dbReference>
<dbReference type="SMART" id="SM00490">
    <property type="entry name" value="HELICc"/>
    <property type="match status" value="1"/>
</dbReference>
<reference evidence="10 11" key="1">
    <citation type="journal article" date="2014" name="Genome Biol. Evol.">
        <title>The genome of the myxosporean Thelohanellus kitauei shows adaptations to nutrient acquisition within its fish host.</title>
        <authorList>
            <person name="Yang Y."/>
            <person name="Xiong J."/>
            <person name="Zhou Z."/>
            <person name="Huo F."/>
            <person name="Miao W."/>
            <person name="Ran C."/>
            <person name="Liu Y."/>
            <person name="Zhang J."/>
            <person name="Feng J."/>
            <person name="Wang M."/>
            <person name="Wang M."/>
            <person name="Wang L."/>
            <person name="Yao B."/>
        </authorList>
    </citation>
    <scope>NUCLEOTIDE SEQUENCE [LARGE SCALE GENOMIC DNA]</scope>
    <source>
        <strain evidence="10">Wuqing</strain>
    </source>
</reference>